<name>A0AAN7H5E5_9PEZI</name>
<keyword evidence="4" id="KW-1185">Reference proteome</keyword>
<dbReference type="InterPro" id="IPR055915">
    <property type="entry name" value="DUF7492"/>
</dbReference>
<evidence type="ECO:0000313" key="4">
    <source>
        <dbReference type="Proteomes" id="UP001301958"/>
    </source>
</evidence>
<evidence type="ECO:0000259" key="2">
    <source>
        <dbReference type="Pfam" id="PF24320"/>
    </source>
</evidence>
<evidence type="ECO:0000313" key="3">
    <source>
        <dbReference type="EMBL" id="KAK4231722.1"/>
    </source>
</evidence>
<sequence length="400" mass="43030">MIGPPGFDRAHFERGTGPQQDYLVPPNGGPKIYFPDLKLVKESQRKLTDTSYSSQFPKLKVAPGDFIAIQYAENGHVTKPDAANPFKPINRGTIYLYGTTETDLESVNFVDVHLKWTADGKGGNGNGRLLATRNYDDGQCHEPVPMGPNGQPLDAEGILSFRKKFISHGDALLCQSDVQIPVDVPVGKTYTIIWVWDWPDMNVQGVAVPPASYYANQTDSSEPYVTIPESYTGVLDYEVVDPCDEVLGSLKGPTCGNKKSRDVAKVQFAPNQDPKTRGIQRQMLNPFLVKVPQAGFDVKTAQADPNNIPLKSLIGLKEKPKLPLGGEILAASASASAPASSSPSTSASSSTSAVRPPCASSKPSQATTASSVVYVTVTVPEATQFVTVYQTMPTPSSRIV</sequence>
<reference evidence="3" key="2">
    <citation type="submission" date="2023-05" db="EMBL/GenBank/DDBJ databases">
        <authorList>
            <consortium name="Lawrence Berkeley National Laboratory"/>
            <person name="Steindorff A."/>
            <person name="Hensen N."/>
            <person name="Bonometti L."/>
            <person name="Westerberg I."/>
            <person name="Brannstrom I.O."/>
            <person name="Guillou S."/>
            <person name="Cros-Aarteil S."/>
            <person name="Calhoun S."/>
            <person name="Haridas S."/>
            <person name="Kuo A."/>
            <person name="Mondo S."/>
            <person name="Pangilinan J."/>
            <person name="Riley R."/>
            <person name="Labutti K."/>
            <person name="Andreopoulos B."/>
            <person name="Lipzen A."/>
            <person name="Chen C."/>
            <person name="Yanf M."/>
            <person name="Daum C."/>
            <person name="Ng V."/>
            <person name="Clum A."/>
            <person name="Ohm R."/>
            <person name="Martin F."/>
            <person name="Silar P."/>
            <person name="Natvig D."/>
            <person name="Lalanne C."/>
            <person name="Gautier V."/>
            <person name="Ament-Velasquez S.L."/>
            <person name="Kruys A."/>
            <person name="Hutchinson M.I."/>
            <person name="Powell A.J."/>
            <person name="Barry K."/>
            <person name="Miller A.N."/>
            <person name="Grigoriev I.V."/>
            <person name="Debuchy R."/>
            <person name="Gladieux P."/>
            <person name="Thoren M.H."/>
            <person name="Johannesson H."/>
        </authorList>
    </citation>
    <scope>NUCLEOTIDE SEQUENCE</scope>
    <source>
        <strain evidence="3">CBS 990.96</strain>
    </source>
</reference>
<feature type="domain" description="DUF7492" evidence="2">
    <location>
        <begin position="1"/>
        <end position="204"/>
    </location>
</feature>
<accession>A0AAN7H5E5</accession>
<dbReference type="EMBL" id="MU865291">
    <property type="protein sequence ID" value="KAK4231722.1"/>
    <property type="molecule type" value="Genomic_DNA"/>
</dbReference>
<comment type="caution">
    <text evidence="3">The sequence shown here is derived from an EMBL/GenBank/DDBJ whole genome shotgun (WGS) entry which is preliminary data.</text>
</comment>
<feature type="compositionally biased region" description="Low complexity" evidence="1">
    <location>
        <begin position="334"/>
        <end position="353"/>
    </location>
</feature>
<dbReference type="Pfam" id="PF24320">
    <property type="entry name" value="DUF7492"/>
    <property type="match status" value="1"/>
</dbReference>
<protein>
    <recommendedName>
        <fullName evidence="2">DUF7492 domain-containing protein</fullName>
    </recommendedName>
</protein>
<proteinExistence type="predicted"/>
<feature type="region of interest" description="Disordered" evidence="1">
    <location>
        <begin position="334"/>
        <end position="365"/>
    </location>
</feature>
<evidence type="ECO:0000256" key="1">
    <source>
        <dbReference type="SAM" id="MobiDB-lite"/>
    </source>
</evidence>
<gene>
    <name evidence="3" type="ORF">QBC38DRAFT_406975</name>
</gene>
<organism evidence="3 4">
    <name type="scientific">Podospora fimiseda</name>
    <dbReference type="NCBI Taxonomy" id="252190"/>
    <lineage>
        <taxon>Eukaryota</taxon>
        <taxon>Fungi</taxon>
        <taxon>Dikarya</taxon>
        <taxon>Ascomycota</taxon>
        <taxon>Pezizomycotina</taxon>
        <taxon>Sordariomycetes</taxon>
        <taxon>Sordariomycetidae</taxon>
        <taxon>Sordariales</taxon>
        <taxon>Podosporaceae</taxon>
        <taxon>Podospora</taxon>
    </lineage>
</organism>
<dbReference type="Proteomes" id="UP001301958">
    <property type="component" value="Unassembled WGS sequence"/>
</dbReference>
<dbReference type="AlphaFoldDB" id="A0AAN7H5E5"/>
<feature type="region of interest" description="Disordered" evidence="1">
    <location>
        <begin position="1"/>
        <end position="23"/>
    </location>
</feature>
<reference evidence="3" key="1">
    <citation type="journal article" date="2023" name="Mol. Phylogenet. Evol.">
        <title>Genome-scale phylogeny and comparative genomics of the fungal order Sordariales.</title>
        <authorList>
            <person name="Hensen N."/>
            <person name="Bonometti L."/>
            <person name="Westerberg I."/>
            <person name="Brannstrom I.O."/>
            <person name="Guillou S."/>
            <person name="Cros-Aarteil S."/>
            <person name="Calhoun S."/>
            <person name="Haridas S."/>
            <person name="Kuo A."/>
            <person name="Mondo S."/>
            <person name="Pangilinan J."/>
            <person name="Riley R."/>
            <person name="LaButti K."/>
            <person name="Andreopoulos B."/>
            <person name="Lipzen A."/>
            <person name="Chen C."/>
            <person name="Yan M."/>
            <person name="Daum C."/>
            <person name="Ng V."/>
            <person name="Clum A."/>
            <person name="Steindorff A."/>
            <person name="Ohm R.A."/>
            <person name="Martin F."/>
            <person name="Silar P."/>
            <person name="Natvig D.O."/>
            <person name="Lalanne C."/>
            <person name="Gautier V."/>
            <person name="Ament-Velasquez S.L."/>
            <person name="Kruys A."/>
            <person name="Hutchinson M.I."/>
            <person name="Powell A.J."/>
            <person name="Barry K."/>
            <person name="Miller A.N."/>
            <person name="Grigoriev I.V."/>
            <person name="Debuchy R."/>
            <person name="Gladieux P."/>
            <person name="Hiltunen Thoren M."/>
            <person name="Johannesson H."/>
        </authorList>
    </citation>
    <scope>NUCLEOTIDE SEQUENCE</scope>
    <source>
        <strain evidence="3">CBS 990.96</strain>
    </source>
</reference>